<dbReference type="InterPro" id="IPR045851">
    <property type="entry name" value="AMP-bd_C_sf"/>
</dbReference>
<gene>
    <name evidence="5" type="ORF">HNR02_000869</name>
</gene>
<evidence type="ECO:0000256" key="2">
    <source>
        <dbReference type="ARBA" id="ARBA00022598"/>
    </source>
</evidence>
<dbReference type="InterPro" id="IPR025110">
    <property type="entry name" value="AMP-bd_C"/>
</dbReference>
<evidence type="ECO:0000313" key="6">
    <source>
        <dbReference type="Proteomes" id="UP000549616"/>
    </source>
</evidence>
<organism evidence="5 6">
    <name type="scientific">Amycolatopsis endophytica</name>
    <dbReference type="NCBI Taxonomy" id="860233"/>
    <lineage>
        <taxon>Bacteria</taxon>
        <taxon>Bacillati</taxon>
        <taxon>Actinomycetota</taxon>
        <taxon>Actinomycetes</taxon>
        <taxon>Pseudonocardiales</taxon>
        <taxon>Pseudonocardiaceae</taxon>
        <taxon>Amycolatopsis</taxon>
    </lineage>
</organism>
<name>A0A853AYC4_9PSEU</name>
<keyword evidence="2 5" id="KW-0436">Ligase</keyword>
<comment type="caution">
    <text evidence="5">The sequence shown here is derived from an EMBL/GenBank/DDBJ whole genome shotgun (WGS) entry which is preliminary data.</text>
</comment>
<comment type="similarity">
    <text evidence="1">Belongs to the ATP-dependent AMP-binding enzyme family.</text>
</comment>
<evidence type="ECO:0000313" key="5">
    <source>
        <dbReference type="EMBL" id="NYI87546.1"/>
    </source>
</evidence>
<sequence>MPITAGSWPPHFPRSLDYPLVPAGSILAGAAKRYGDRIAFAHHDRSLTYAQTYRAACRFANALRAQGIGPGATVAIHLPNCLAYPVAYYGILLAGATFTPANPLLPPADLAHQLADSGAVAAVTLGKVAPVLSAIRGQTAVELVVVVAPDDLTDGQAEFQTFHADQPDNRPELDIDPRTHLAHLSYTGGTTGRSKGVRLPHRNVVVNTLQYACWGTGSLPALDEDGDLTLDQVGSEEEWTVRLGTGRGINLTPWFHAMGTIGGLNAPVMAGGSTTLHDRFDPIAYLADAERLRVTSIGGAPALFAALLASPDLATRDLSSVRGLSSGAAPLPHEMLKALAARFPDAVISEGYGLTEVTMGATSNPSFRSGLRKQGSVGVPVFDTEIKIVPLEGGDEPVPDGEQGEVCIRGPQVMEGYHHRPDETAAVLVDGWLHTGDIGVLDKDGYLSIVDRKKDMLLYKGYNVYPRELEELLIAHPGVAAAAVVGRKQVEVGELPVAFVVRAGESVTEEEILSAVNDNVLPYKRIRELRFVEEIPVSAAGKILKRELRQRL</sequence>
<dbReference type="Pfam" id="PF13193">
    <property type="entry name" value="AMP-binding_C"/>
    <property type="match status" value="1"/>
</dbReference>
<accession>A0A853AYC4</accession>
<dbReference type="GO" id="GO:0004467">
    <property type="term" value="F:long-chain fatty acid-CoA ligase activity"/>
    <property type="evidence" value="ECO:0007669"/>
    <property type="project" value="UniProtKB-EC"/>
</dbReference>
<dbReference type="EC" id="6.2.1.3" evidence="5"/>
<dbReference type="InterPro" id="IPR020845">
    <property type="entry name" value="AMP-binding_CS"/>
</dbReference>
<evidence type="ECO:0000256" key="1">
    <source>
        <dbReference type="ARBA" id="ARBA00006432"/>
    </source>
</evidence>
<reference evidence="5 6" key="1">
    <citation type="submission" date="2020-07" db="EMBL/GenBank/DDBJ databases">
        <title>Sequencing the genomes of 1000 actinobacteria strains.</title>
        <authorList>
            <person name="Klenk H.-P."/>
        </authorList>
    </citation>
    <scope>NUCLEOTIDE SEQUENCE [LARGE SCALE GENOMIC DNA]</scope>
    <source>
        <strain evidence="5 6">DSM 104006</strain>
    </source>
</reference>
<dbReference type="InterPro" id="IPR000873">
    <property type="entry name" value="AMP-dep_synth/lig_dom"/>
</dbReference>
<dbReference type="Gene3D" id="3.30.300.30">
    <property type="match status" value="1"/>
</dbReference>
<evidence type="ECO:0000259" key="3">
    <source>
        <dbReference type="Pfam" id="PF00501"/>
    </source>
</evidence>
<dbReference type="Gene3D" id="3.40.50.12780">
    <property type="entry name" value="N-terminal domain of ligase-like"/>
    <property type="match status" value="1"/>
</dbReference>
<feature type="domain" description="AMP-binding enzyme C-terminal" evidence="4">
    <location>
        <begin position="468"/>
        <end position="542"/>
    </location>
</feature>
<dbReference type="AlphaFoldDB" id="A0A853AYC4"/>
<feature type="domain" description="AMP-dependent synthetase/ligase" evidence="3">
    <location>
        <begin position="30"/>
        <end position="418"/>
    </location>
</feature>
<dbReference type="SUPFAM" id="SSF56801">
    <property type="entry name" value="Acetyl-CoA synthetase-like"/>
    <property type="match status" value="1"/>
</dbReference>
<dbReference type="InterPro" id="IPR042099">
    <property type="entry name" value="ANL_N_sf"/>
</dbReference>
<dbReference type="PANTHER" id="PTHR24096:SF149">
    <property type="entry name" value="AMP-BINDING DOMAIN-CONTAINING PROTEIN-RELATED"/>
    <property type="match status" value="1"/>
</dbReference>
<dbReference type="PANTHER" id="PTHR24096">
    <property type="entry name" value="LONG-CHAIN-FATTY-ACID--COA LIGASE"/>
    <property type="match status" value="1"/>
</dbReference>
<proteinExistence type="inferred from homology"/>
<dbReference type="Proteomes" id="UP000549616">
    <property type="component" value="Unassembled WGS sequence"/>
</dbReference>
<protein>
    <submittedName>
        <fullName evidence="5">Long-chain acyl-CoA synthetase</fullName>
        <ecNumber evidence="5">6.2.1.3</ecNumber>
    </submittedName>
</protein>
<dbReference type="PROSITE" id="PS00455">
    <property type="entry name" value="AMP_BINDING"/>
    <property type="match status" value="1"/>
</dbReference>
<dbReference type="Pfam" id="PF00501">
    <property type="entry name" value="AMP-binding"/>
    <property type="match status" value="1"/>
</dbReference>
<evidence type="ECO:0000259" key="4">
    <source>
        <dbReference type="Pfam" id="PF13193"/>
    </source>
</evidence>
<dbReference type="RefSeq" id="WP_179771927.1">
    <property type="nucleotide sequence ID" value="NZ_JACCFK010000001.1"/>
</dbReference>
<dbReference type="EMBL" id="JACCFK010000001">
    <property type="protein sequence ID" value="NYI87546.1"/>
    <property type="molecule type" value="Genomic_DNA"/>
</dbReference>
<keyword evidence="6" id="KW-1185">Reference proteome</keyword>